<protein>
    <submittedName>
        <fullName evidence="2">Uncharacterized protein</fullName>
    </submittedName>
</protein>
<proteinExistence type="predicted"/>
<feature type="region of interest" description="Disordered" evidence="1">
    <location>
        <begin position="177"/>
        <end position="202"/>
    </location>
</feature>
<sequence>MASASSRYDPNLLKPLQDGSRLSDPDGSGHDSRSSGAAQFPEDSVDRLVSALLDSPTTRRPLNGGEFLPHGIYVGPVGQTRRVINKKALKEMLDAVGCENEINVHDDYTPASSLIGDYPFAGNVNTNDPENNRGDNPAANVNVDNPSRNVNTDGSPTSKPAFSASTSNFTSANLFARRPVPNPALPGNGRKSPTIPRKSSRRALQDNFRKGLSPLMKTSLVKSKTGALTPQHVHSSRWNTARGQKVSDSFRGLTDSKTTALAGFDASPTSPINVSKKIEAMLAQTQALKPSPKPDTRMSRMSSRLTIKVSGAWDRILGKKQAKNAGRRLEISRPLELTQASSHFNPTIRMVDDISGIHQGMSFPTMTTSPSVENYNAPVPQTPQNRYSLADSSVNVSIADPFVDDTQFSDDLDDILNDCPLAASTPRAPRRPTQMPENSPLYQKALAVGKNGSGVEEDAPLGGFSQLERAVASNSLQLPRQDLLTKKYPTPSAQDLEVLTNQLQLLGVRPKEDEADELAYSGNDEEKAEAGSEVAELQIKTPPQPGKTRIPGPLGSSRSTLRFGLCKVPLGVDSSEVDELA</sequence>
<dbReference type="OrthoDB" id="4207421at2759"/>
<evidence type="ECO:0000313" key="2">
    <source>
        <dbReference type="EMBL" id="KAH6697101.1"/>
    </source>
</evidence>
<evidence type="ECO:0000313" key="3">
    <source>
        <dbReference type="Proteomes" id="UP000770015"/>
    </source>
</evidence>
<dbReference type="EMBL" id="JAGSXJ010000001">
    <property type="protein sequence ID" value="KAH6697101.1"/>
    <property type="molecule type" value="Genomic_DNA"/>
</dbReference>
<organism evidence="2 3">
    <name type="scientific">Plectosphaerella plurivora</name>
    <dbReference type="NCBI Taxonomy" id="936078"/>
    <lineage>
        <taxon>Eukaryota</taxon>
        <taxon>Fungi</taxon>
        <taxon>Dikarya</taxon>
        <taxon>Ascomycota</taxon>
        <taxon>Pezizomycotina</taxon>
        <taxon>Sordariomycetes</taxon>
        <taxon>Hypocreomycetidae</taxon>
        <taxon>Glomerellales</taxon>
        <taxon>Plectosphaerellaceae</taxon>
        <taxon>Plectosphaerella</taxon>
    </lineage>
</organism>
<gene>
    <name evidence="2" type="ORF">F5X68DRAFT_238445</name>
</gene>
<comment type="caution">
    <text evidence="2">The sequence shown here is derived from an EMBL/GenBank/DDBJ whole genome shotgun (WGS) entry which is preliminary data.</text>
</comment>
<feature type="region of interest" description="Disordered" evidence="1">
    <location>
        <begin position="120"/>
        <end position="165"/>
    </location>
</feature>
<dbReference type="Proteomes" id="UP000770015">
    <property type="component" value="Unassembled WGS sequence"/>
</dbReference>
<evidence type="ECO:0000256" key="1">
    <source>
        <dbReference type="SAM" id="MobiDB-lite"/>
    </source>
</evidence>
<feature type="compositionally biased region" description="Polar residues" evidence="1">
    <location>
        <begin position="142"/>
        <end position="160"/>
    </location>
</feature>
<name>A0A9P8VP09_9PEZI</name>
<feature type="region of interest" description="Disordered" evidence="1">
    <location>
        <begin position="519"/>
        <end position="556"/>
    </location>
</feature>
<dbReference type="AlphaFoldDB" id="A0A9P8VP09"/>
<keyword evidence="3" id="KW-1185">Reference proteome</keyword>
<feature type="compositionally biased region" description="Basic and acidic residues" evidence="1">
    <location>
        <begin position="21"/>
        <end position="33"/>
    </location>
</feature>
<accession>A0A9P8VP09</accession>
<feature type="region of interest" description="Disordered" evidence="1">
    <location>
        <begin position="1"/>
        <end position="43"/>
    </location>
</feature>
<reference evidence="2" key="1">
    <citation type="journal article" date="2021" name="Nat. Commun.">
        <title>Genetic determinants of endophytism in the Arabidopsis root mycobiome.</title>
        <authorList>
            <person name="Mesny F."/>
            <person name="Miyauchi S."/>
            <person name="Thiergart T."/>
            <person name="Pickel B."/>
            <person name="Atanasova L."/>
            <person name="Karlsson M."/>
            <person name="Huettel B."/>
            <person name="Barry K.W."/>
            <person name="Haridas S."/>
            <person name="Chen C."/>
            <person name="Bauer D."/>
            <person name="Andreopoulos W."/>
            <person name="Pangilinan J."/>
            <person name="LaButti K."/>
            <person name="Riley R."/>
            <person name="Lipzen A."/>
            <person name="Clum A."/>
            <person name="Drula E."/>
            <person name="Henrissat B."/>
            <person name="Kohler A."/>
            <person name="Grigoriev I.V."/>
            <person name="Martin F.M."/>
            <person name="Hacquard S."/>
        </authorList>
    </citation>
    <scope>NUCLEOTIDE SEQUENCE</scope>
    <source>
        <strain evidence="2">MPI-SDFR-AT-0117</strain>
    </source>
</reference>